<evidence type="ECO:0000259" key="6">
    <source>
        <dbReference type="Pfam" id="PF07980"/>
    </source>
</evidence>
<keyword evidence="4" id="KW-0472">Membrane</keyword>
<accession>A0AAJ4X8H7</accession>
<gene>
    <name evidence="8" type="ORF">SAMEA4412673_00439</name>
</gene>
<proteinExistence type="inferred from homology"/>
<dbReference type="CDD" id="cd08977">
    <property type="entry name" value="SusD"/>
    <property type="match status" value="1"/>
</dbReference>
<evidence type="ECO:0000313" key="9">
    <source>
        <dbReference type="Proteomes" id="UP000215355"/>
    </source>
</evidence>
<dbReference type="Gene3D" id="1.25.40.390">
    <property type="match status" value="1"/>
</dbReference>
<dbReference type="AlphaFoldDB" id="A0AAJ4X8H7"/>
<dbReference type="InterPro" id="IPR033985">
    <property type="entry name" value="SusD-like_N"/>
</dbReference>
<comment type="similarity">
    <text evidence="2">Belongs to the SusD family.</text>
</comment>
<evidence type="ECO:0000259" key="7">
    <source>
        <dbReference type="Pfam" id="PF14322"/>
    </source>
</evidence>
<comment type="subcellular location">
    <subcellularLocation>
        <location evidence="1">Cell outer membrane</location>
    </subcellularLocation>
</comment>
<dbReference type="Proteomes" id="UP000215355">
    <property type="component" value="Chromosome 1"/>
</dbReference>
<evidence type="ECO:0000256" key="2">
    <source>
        <dbReference type="ARBA" id="ARBA00006275"/>
    </source>
</evidence>
<keyword evidence="5" id="KW-0998">Cell outer membrane</keyword>
<feature type="domain" description="SusD-like N-terminal" evidence="7">
    <location>
        <begin position="101"/>
        <end position="241"/>
    </location>
</feature>
<evidence type="ECO:0000313" key="8">
    <source>
        <dbReference type="EMBL" id="SNV41162.1"/>
    </source>
</evidence>
<dbReference type="GO" id="GO:0009279">
    <property type="term" value="C:cell outer membrane"/>
    <property type="evidence" value="ECO:0007669"/>
    <property type="project" value="UniProtKB-SubCell"/>
</dbReference>
<sequence>MKRIIKNIVLCNVAIAILLVSSCKDFLTEEPVNSTYSEAFWKSSRDLSSALAGNYALMRNVMNTGNWNPSPSYFMYGDAVAKQYFTIQYTGDGLEGIQNGDYTFQYNVESFADWRRFFKSITMSNIILNRVPKVDDALLDDVANPDKFKNKVMGEAHFLRALAYFMMVRVWGDVPLVTQEYEDPISAEELPRSPKTDVMKQIEADCLKAIELLDWNYTSQNDAKVTANKGSAQALLAHLYLWRATTTNVTVDQPIMADIDKAEAAINAITANGMYSLTDTANYYNTFVGKSREGIFEIAINDDLREGSNLHIANMFLRTSQIAYYGTNSRCYVNSEYLSNHFYKMGKVWDWYWNSTIGQWEWREGDVRVIDDGDVRYRKNFTDLDTERPTCIKYHNVKYRNAAQKQDAFISNNIIVFRLSDMMLLKAEIALYRGNTRAAIDIINSFRKRNGADPTAMLANTLTNDEVFYEYALERGKEMYLEGHIMFDLIRTRQYKNFVGWLSESRFKQEGFYWPINPALFKNNNKLVQTSYWRGKL</sequence>
<dbReference type="PROSITE" id="PS51257">
    <property type="entry name" value="PROKAR_LIPOPROTEIN"/>
    <property type="match status" value="1"/>
</dbReference>
<name>A0AAJ4X8H7_9SPHI</name>
<evidence type="ECO:0000256" key="1">
    <source>
        <dbReference type="ARBA" id="ARBA00004442"/>
    </source>
</evidence>
<dbReference type="KEGG" id="smiz:4412673_00439"/>
<dbReference type="SUPFAM" id="SSF48452">
    <property type="entry name" value="TPR-like"/>
    <property type="match status" value="1"/>
</dbReference>
<dbReference type="InterPro" id="IPR012944">
    <property type="entry name" value="SusD_RagB_dom"/>
</dbReference>
<evidence type="ECO:0000256" key="5">
    <source>
        <dbReference type="ARBA" id="ARBA00023237"/>
    </source>
</evidence>
<protein>
    <submittedName>
        <fullName evidence="8">SusD family</fullName>
    </submittedName>
</protein>
<dbReference type="InterPro" id="IPR011990">
    <property type="entry name" value="TPR-like_helical_dom_sf"/>
</dbReference>
<dbReference type="EMBL" id="LT906468">
    <property type="protein sequence ID" value="SNV41162.1"/>
    <property type="molecule type" value="Genomic_DNA"/>
</dbReference>
<evidence type="ECO:0000256" key="4">
    <source>
        <dbReference type="ARBA" id="ARBA00023136"/>
    </source>
</evidence>
<keyword evidence="3" id="KW-0732">Signal</keyword>
<dbReference type="Pfam" id="PF07980">
    <property type="entry name" value="SusD_RagB"/>
    <property type="match status" value="1"/>
</dbReference>
<organism evidence="8 9">
    <name type="scientific">Sphingobacterium mizutaii</name>
    <dbReference type="NCBI Taxonomy" id="1010"/>
    <lineage>
        <taxon>Bacteria</taxon>
        <taxon>Pseudomonadati</taxon>
        <taxon>Bacteroidota</taxon>
        <taxon>Sphingobacteriia</taxon>
        <taxon>Sphingobacteriales</taxon>
        <taxon>Sphingobacteriaceae</taxon>
        <taxon>Sphingobacterium</taxon>
    </lineage>
</organism>
<reference evidence="8 9" key="1">
    <citation type="submission" date="2017-06" db="EMBL/GenBank/DDBJ databases">
        <authorList>
            <consortium name="Pathogen Informatics"/>
        </authorList>
    </citation>
    <scope>NUCLEOTIDE SEQUENCE [LARGE SCALE GENOMIC DNA]</scope>
    <source>
        <strain evidence="8 9">NCTC12149</strain>
    </source>
</reference>
<dbReference type="RefSeq" id="WP_093100674.1">
    <property type="nucleotide sequence ID" value="NZ_DAMDLF010000026.1"/>
</dbReference>
<dbReference type="Pfam" id="PF14322">
    <property type="entry name" value="SusD-like_3"/>
    <property type="match status" value="1"/>
</dbReference>
<feature type="domain" description="RagB/SusD" evidence="6">
    <location>
        <begin position="369"/>
        <end position="533"/>
    </location>
</feature>
<evidence type="ECO:0000256" key="3">
    <source>
        <dbReference type="ARBA" id="ARBA00022729"/>
    </source>
</evidence>